<reference evidence="3 4" key="1">
    <citation type="submission" date="2016-11" db="EMBL/GenBank/DDBJ databases">
        <authorList>
            <person name="Jaros S."/>
            <person name="Januszkiewicz K."/>
            <person name="Wedrychowicz H."/>
        </authorList>
    </citation>
    <scope>NUCLEOTIDE SEQUENCE [LARGE SCALE GENOMIC DNA]</scope>
    <source>
        <strain evidence="3 4">DSM 45408</strain>
    </source>
</reference>
<dbReference type="STRING" id="1070870.SAMN05444351_2396"/>
<gene>
    <name evidence="3" type="ORF">SAMN05444351_2396</name>
</gene>
<dbReference type="PANTHER" id="PTHR48081:SF8">
    <property type="entry name" value="ALPHA_BETA HYDROLASE FOLD-3 DOMAIN-CONTAINING PROTEIN-RELATED"/>
    <property type="match status" value="1"/>
</dbReference>
<dbReference type="AlphaFoldDB" id="A0A1M5J8Z7"/>
<evidence type="ECO:0000259" key="2">
    <source>
        <dbReference type="Pfam" id="PF07859"/>
    </source>
</evidence>
<dbReference type="Proteomes" id="UP000184471">
    <property type="component" value="Unassembled WGS sequence"/>
</dbReference>
<dbReference type="Gene3D" id="3.40.50.1820">
    <property type="entry name" value="alpha/beta hydrolase"/>
    <property type="match status" value="1"/>
</dbReference>
<dbReference type="PANTHER" id="PTHR48081">
    <property type="entry name" value="AB HYDROLASE SUPERFAMILY PROTEIN C4A8.06C"/>
    <property type="match status" value="1"/>
</dbReference>
<dbReference type="RefSeq" id="WP_245794542.1">
    <property type="nucleotide sequence ID" value="NZ_FQVX01000002.1"/>
</dbReference>
<evidence type="ECO:0000256" key="1">
    <source>
        <dbReference type="ARBA" id="ARBA00022801"/>
    </source>
</evidence>
<name>A0A1M5J8Z7_9ACTN</name>
<protein>
    <submittedName>
        <fullName evidence="3">Acetyl esterase/lipase</fullName>
    </submittedName>
</protein>
<keyword evidence="4" id="KW-1185">Reference proteome</keyword>
<dbReference type="InterPro" id="IPR050300">
    <property type="entry name" value="GDXG_lipolytic_enzyme"/>
</dbReference>
<evidence type="ECO:0000313" key="3">
    <source>
        <dbReference type="EMBL" id="SHG37054.1"/>
    </source>
</evidence>
<sequence>MPVRADLAGLVPETRALYAARGERRGPASADELRAVRAQLPPVRPPDAHAGAVPLWVHAPDGTARGAVLDVPGGGFTLGPTAAGLARAAETARSLGVAVVVPGYRLAPESPWPAAPDDCETAARWLLEHAPARFGTSALAVAGSSAGATLATTTLLRLRDAGLAGAFAGAVLEYGTFDLSGTTPAGRRIAGEWFLEAYAGAVADRTLPDVSPAFGDLRGLPPVLLVVGEHDVLLDDDLAMAERLAAAGVDVDVRVYPEQPHGFTGHPTAMARAARTERDAWLLARLLGPSGG</sequence>
<evidence type="ECO:0000313" key="4">
    <source>
        <dbReference type="Proteomes" id="UP000184471"/>
    </source>
</evidence>
<accession>A0A1M5J8Z7</accession>
<dbReference type="InterPro" id="IPR029058">
    <property type="entry name" value="AB_hydrolase_fold"/>
</dbReference>
<dbReference type="Pfam" id="PF07859">
    <property type="entry name" value="Abhydrolase_3"/>
    <property type="match status" value="1"/>
</dbReference>
<dbReference type="SUPFAM" id="SSF53474">
    <property type="entry name" value="alpha/beta-Hydrolases"/>
    <property type="match status" value="1"/>
</dbReference>
<keyword evidence="1" id="KW-0378">Hydrolase</keyword>
<organism evidence="3 4">
    <name type="scientific">Geodermatophilus nigrescens</name>
    <dbReference type="NCBI Taxonomy" id="1070870"/>
    <lineage>
        <taxon>Bacteria</taxon>
        <taxon>Bacillati</taxon>
        <taxon>Actinomycetota</taxon>
        <taxon>Actinomycetes</taxon>
        <taxon>Geodermatophilales</taxon>
        <taxon>Geodermatophilaceae</taxon>
        <taxon>Geodermatophilus</taxon>
    </lineage>
</organism>
<proteinExistence type="predicted"/>
<dbReference type="GO" id="GO:0016787">
    <property type="term" value="F:hydrolase activity"/>
    <property type="evidence" value="ECO:0007669"/>
    <property type="project" value="UniProtKB-KW"/>
</dbReference>
<dbReference type="InterPro" id="IPR013094">
    <property type="entry name" value="AB_hydrolase_3"/>
</dbReference>
<dbReference type="EMBL" id="FQVX01000002">
    <property type="protein sequence ID" value="SHG37054.1"/>
    <property type="molecule type" value="Genomic_DNA"/>
</dbReference>
<feature type="domain" description="Alpha/beta hydrolase fold-3" evidence="2">
    <location>
        <begin position="73"/>
        <end position="264"/>
    </location>
</feature>